<dbReference type="GO" id="GO:0097730">
    <property type="term" value="C:non-motile cilium"/>
    <property type="evidence" value="ECO:0007669"/>
    <property type="project" value="TreeGrafter"/>
</dbReference>
<dbReference type="GO" id="GO:1905515">
    <property type="term" value="P:non-motile cilium assembly"/>
    <property type="evidence" value="ECO:0007669"/>
    <property type="project" value="InterPro"/>
</dbReference>
<name>A0A7G2CN44_9TRYP</name>
<evidence type="ECO:0000256" key="2">
    <source>
        <dbReference type="SAM" id="MobiDB-lite"/>
    </source>
</evidence>
<proteinExistence type="predicted"/>
<feature type="repeat" description="TPR" evidence="1">
    <location>
        <begin position="186"/>
        <end position="219"/>
    </location>
</feature>
<reference evidence="3 4" key="1">
    <citation type="submission" date="2020-08" db="EMBL/GenBank/DDBJ databases">
        <authorList>
            <person name="Newling K."/>
            <person name="Davey J."/>
            <person name="Forrester S."/>
        </authorList>
    </citation>
    <scope>NUCLEOTIDE SEQUENCE [LARGE SCALE GENOMIC DNA]</scope>
    <source>
        <strain evidence="4">Crithidia deanei Carvalho (ATCC PRA-265)</strain>
    </source>
</reference>
<dbReference type="AlphaFoldDB" id="A0A7G2CN44"/>
<dbReference type="InterPro" id="IPR019734">
    <property type="entry name" value="TPR_rpt"/>
</dbReference>
<dbReference type="GO" id="GO:0034464">
    <property type="term" value="C:BBSome"/>
    <property type="evidence" value="ECO:0007669"/>
    <property type="project" value="InterPro"/>
</dbReference>
<feature type="compositionally biased region" description="Gly residues" evidence="2">
    <location>
        <begin position="1"/>
        <end position="11"/>
    </location>
</feature>
<dbReference type="EMBL" id="LR877161">
    <property type="protein sequence ID" value="CAD2220497.1"/>
    <property type="molecule type" value="Genomic_DNA"/>
</dbReference>
<dbReference type="InterPro" id="IPR028796">
    <property type="entry name" value="BBS8"/>
</dbReference>
<dbReference type="Pfam" id="PF13181">
    <property type="entry name" value="TPR_8"/>
    <property type="match status" value="1"/>
</dbReference>
<sequence length="445" mass="49546">MGSRAGIGTGGRPVSSRYGFARPGTVGNRPGSVAGRGGTAGMRPITGRFVRLGTASLQSVPGGPHIDVQRLNMEKMAREHPMIAKLLCEYILYVEHLPKLALDLCTAALKVTEARAGSEGETESKTQMQVGIRNSEDWWWKARLGKANYQLGLLRDAEKHFKAALFEFPPHATAQERSSRFYHYDTTVVMELAKVYIKMDQPLTAMELYMTALEFNPVDHLIVLCSARLHDELHDSYKAFELYSNVLALDSSNIEAIACTAAFFFYEKNQPELALRFYRRLLQMGVQNSEVWNNIGLCGYYTCQFDFALRCLDRALSQCTTALNKADVWYNIGHVGIGLGDMTFAKRAFRLAVSADPTHGEALNNLSVLSLSSEVDKKDSSVLLHSAVSVAPELLEALYNSALQCFKNGELEESYNYVIRALDVLPDHAESINLHEKILKKFTSL</sequence>
<accession>A0A7G2CN44</accession>
<dbReference type="PROSITE" id="PS50005">
    <property type="entry name" value="TPR"/>
    <property type="match status" value="2"/>
</dbReference>
<dbReference type="OrthoDB" id="421121at2759"/>
<evidence type="ECO:0000313" key="4">
    <source>
        <dbReference type="Proteomes" id="UP000515908"/>
    </source>
</evidence>
<protein>
    <submittedName>
        <fullName evidence="3">Tetratricopeptide repeat, putative</fullName>
    </submittedName>
</protein>
<dbReference type="Proteomes" id="UP000515908">
    <property type="component" value="Chromosome 17"/>
</dbReference>
<feature type="region of interest" description="Disordered" evidence="2">
    <location>
        <begin position="1"/>
        <end position="40"/>
    </location>
</feature>
<dbReference type="VEuPathDB" id="TriTrypDB:ADEAN_000801900"/>
<dbReference type="PANTHER" id="PTHR44177">
    <property type="entry name" value="TETRATRICOPEPTIDE REPEAT PROTEIN 8"/>
    <property type="match status" value="1"/>
</dbReference>
<dbReference type="Gene3D" id="1.25.40.10">
    <property type="entry name" value="Tetratricopeptide repeat domain"/>
    <property type="match status" value="1"/>
</dbReference>
<keyword evidence="4" id="KW-1185">Reference proteome</keyword>
<feature type="repeat" description="TPR" evidence="1">
    <location>
        <begin position="326"/>
        <end position="359"/>
    </location>
</feature>
<dbReference type="GO" id="GO:0036064">
    <property type="term" value="C:ciliary basal body"/>
    <property type="evidence" value="ECO:0007669"/>
    <property type="project" value="TreeGrafter"/>
</dbReference>
<gene>
    <name evidence="3" type="ORF">ADEAN_000801900</name>
</gene>
<dbReference type="SUPFAM" id="SSF48452">
    <property type="entry name" value="TPR-like"/>
    <property type="match status" value="1"/>
</dbReference>
<dbReference type="InterPro" id="IPR011990">
    <property type="entry name" value="TPR-like_helical_dom_sf"/>
</dbReference>
<organism evidence="3 4">
    <name type="scientific">Angomonas deanei</name>
    <dbReference type="NCBI Taxonomy" id="59799"/>
    <lineage>
        <taxon>Eukaryota</taxon>
        <taxon>Discoba</taxon>
        <taxon>Euglenozoa</taxon>
        <taxon>Kinetoplastea</taxon>
        <taxon>Metakinetoplastina</taxon>
        <taxon>Trypanosomatida</taxon>
        <taxon>Trypanosomatidae</taxon>
        <taxon>Strigomonadinae</taxon>
        <taxon>Angomonas</taxon>
    </lineage>
</organism>
<evidence type="ECO:0000256" key="1">
    <source>
        <dbReference type="PROSITE-ProRule" id="PRU00339"/>
    </source>
</evidence>
<evidence type="ECO:0000313" key="3">
    <source>
        <dbReference type="EMBL" id="CAD2220497.1"/>
    </source>
</evidence>
<dbReference type="PANTHER" id="PTHR44177:SF1">
    <property type="entry name" value="TETRATRICOPEPTIDE REPEAT PROTEIN 8"/>
    <property type="match status" value="1"/>
</dbReference>
<dbReference type="SMART" id="SM00028">
    <property type="entry name" value="TPR"/>
    <property type="match status" value="7"/>
</dbReference>
<keyword evidence="1" id="KW-0802">TPR repeat</keyword>